<evidence type="ECO:0000313" key="3">
    <source>
        <dbReference type="EMBL" id="KAF2723606.1"/>
    </source>
</evidence>
<dbReference type="GO" id="GO:0006357">
    <property type="term" value="P:regulation of transcription by RNA polymerase II"/>
    <property type="evidence" value="ECO:0007669"/>
    <property type="project" value="TreeGrafter"/>
</dbReference>
<dbReference type="GO" id="GO:0008270">
    <property type="term" value="F:zinc ion binding"/>
    <property type="evidence" value="ECO:0007669"/>
    <property type="project" value="InterPro"/>
</dbReference>
<feature type="domain" description="Ams2/SPT21 N-terminal" evidence="2">
    <location>
        <begin position="10"/>
        <end position="147"/>
    </location>
</feature>
<proteinExistence type="predicted"/>
<evidence type="ECO:0000313" key="4">
    <source>
        <dbReference type="Proteomes" id="UP000799441"/>
    </source>
</evidence>
<dbReference type="Proteomes" id="UP000799441">
    <property type="component" value="Unassembled WGS sequence"/>
</dbReference>
<feature type="compositionally biased region" description="Polar residues" evidence="1">
    <location>
        <begin position="1098"/>
        <end position="1153"/>
    </location>
</feature>
<accession>A0A9P4QET8</accession>
<sequence>MEFDSGLGDVPTRPMRVKVLYTFDIDNKTNCLARLQEILEVPALPIDENTQVGVVELEQCIQAVLAASPELLSRLSDGDFTIYAFDYSEEDTPLVGQGMLSSLISSNSRSPRQCKAMITGRVCKNMFAAFSNGVKETLEVKLRLVPVPSQTNRRLLQRTESTASLGSTAMTSGFDPNEWTQPQQQRRDDCGMFNFQADDVSHQERDRTFIDDVFGFAQQQDHHGLGGANGQLSGQEEGGVLETLTDTTFQLNPAFTASYSHSAPGSRAGSPMVAPETVASNFGLRHQSFSVGVAAPGFADHSRPASRMSVRSEHPPSHHQRQRSSPAIQTTQAQQYAEVSYDEDGQPRKRAKVMQADWRGKSSFGKKGDLRVTAATASSVHMHRPIAQRPNAAPGSNLEPPPRVPTPVPRFGRSLAQQRPTGGRTLLRQASTASMMGSDFMSDVESPGMSEGGMMSSPEDERSPSDIGQLTPQDIPSSPPVFPEMLPQQPQPSSPGLPSLPPPRMADSGYMSERGFQSANAYDCLDEDENRSPGARNYAAVKPYSRAESHPVMKTEHVTPSGRSEKHGASDQKHFLMQAPGDMSQLPNRMLLNLPPGRRREQSLGSNTPLVSASSLNHHKTLQNQSASVLMSEPDSVRDDPQSRRNSLALPPKPTPSSILSIPPAPKGRTYSTADSNIGSPAPSDNEGQFGRPKGPSRSGSGAQRRKVIEQRLAHALASGEVPSFCHHCGSLETPTWRRMYTKTCTGKPSPLDSLEGEGETVGIEETEWNDDSGECTKFVIRKTIKKAREKDGVGYGFEEVQVCNPCGLWFNKARAMRPSHRWGRRSGTRKNKKPSKSSDKDLGNGGVSTDAIEPPSEAFLAPSEAFLIDGVILEEGESFSSSDNKNDSDEAMSRSRDGVSSQSRQPGPRPRSSSMHGENSASCHRTDDNCQHGDFALGPAAQSSPVRFNGSKDSPIEVEDLTPKPTRRQLFPSPRKDGEFKSLGNSLSLSSKRKSPASRSLSSPTKRHAPCHSGGADVFDVFVNAAERENVPPGTDRDDELAHLFEASPEDVFKTPAKQRTPTKTGSGSGRSPRSQELELLETPTPASRRQRKPLTPNINSANSANNHESTAVNASNDWLTSPSSSRYFLRSTPTRLGQTTPGGRLNQVDSQRGSRRRNTGAFGSDASDGIHSTPFSKHISQLLERDTNLDSNKFSSPSRMFDFGNDFPSFTTPGREIRGLDWDAVEGILSSEFGNFDESEQTGDVAK</sequence>
<keyword evidence="4" id="KW-1185">Reference proteome</keyword>
<feature type="compositionally biased region" description="Pro residues" evidence="1">
    <location>
        <begin position="489"/>
        <end position="504"/>
    </location>
</feature>
<feature type="compositionally biased region" description="Low complexity" evidence="1">
    <location>
        <begin position="445"/>
        <end position="457"/>
    </location>
</feature>
<feature type="compositionally biased region" description="Polar residues" evidence="1">
    <location>
        <begin position="603"/>
        <end position="629"/>
    </location>
</feature>
<feature type="region of interest" description="Disordered" evidence="1">
    <location>
        <begin position="1028"/>
        <end position="1175"/>
    </location>
</feature>
<organism evidence="3 4">
    <name type="scientific">Polychaeton citri CBS 116435</name>
    <dbReference type="NCBI Taxonomy" id="1314669"/>
    <lineage>
        <taxon>Eukaryota</taxon>
        <taxon>Fungi</taxon>
        <taxon>Dikarya</taxon>
        <taxon>Ascomycota</taxon>
        <taxon>Pezizomycotina</taxon>
        <taxon>Dothideomycetes</taxon>
        <taxon>Dothideomycetidae</taxon>
        <taxon>Capnodiales</taxon>
        <taxon>Capnodiaceae</taxon>
        <taxon>Polychaeton</taxon>
    </lineage>
</organism>
<dbReference type="InterPro" id="IPR013088">
    <property type="entry name" value="Znf_NHR/GATA"/>
</dbReference>
<feature type="compositionally biased region" description="Low complexity" evidence="1">
    <location>
        <begin position="691"/>
        <end position="702"/>
    </location>
</feature>
<dbReference type="GO" id="GO:0000183">
    <property type="term" value="P:rDNA heterochromatin formation"/>
    <property type="evidence" value="ECO:0007669"/>
    <property type="project" value="TreeGrafter"/>
</dbReference>
<evidence type="ECO:0000256" key="1">
    <source>
        <dbReference type="SAM" id="MobiDB-lite"/>
    </source>
</evidence>
<dbReference type="Gene3D" id="3.30.50.10">
    <property type="entry name" value="Erythroid Transcription Factor GATA-1, subunit A"/>
    <property type="match status" value="1"/>
</dbReference>
<feature type="compositionally biased region" description="Low complexity" evidence="1">
    <location>
        <begin position="901"/>
        <end position="915"/>
    </location>
</feature>
<gene>
    <name evidence="3" type="ORF">K431DRAFT_242424</name>
</gene>
<feature type="compositionally biased region" description="Basic and acidic residues" evidence="1">
    <location>
        <begin position="885"/>
        <end position="898"/>
    </location>
</feature>
<dbReference type="GO" id="GO:0030466">
    <property type="term" value="P:silent mating-type cassette heterochromatin formation"/>
    <property type="evidence" value="ECO:0007669"/>
    <property type="project" value="TreeGrafter"/>
</dbReference>
<feature type="compositionally biased region" description="Polar residues" evidence="1">
    <location>
        <begin position="1059"/>
        <end position="1076"/>
    </location>
</feature>
<dbReference type="SUPFAM" id="SSF57716">
    <property type="entry name" value="Glucocorticoid receptor-like (DNA-binding domain)"/>
    <property type="match status" value="1"/>
</dbReference>
<protein>
    <recommendedName>
        <fullName evidence="2">Ams2/SPT21 N-terminal domain-containing protein</fullName>
    </recommendedName>
</protein>
<dbReference type="Pfam" id="PF25823">
    <property type="entry name" value="Ams2-SPT21_N"/>
    <property type="match status" value="1"/>
</dbReference>
<evidence type="ECO:0000259" key="2">
    <source>
        <dbReference type="Pfam" id="PF25823"/>
    </source>
</evidence>
<dbReference type="PANTHER" id="PTHR39147">
    <property type="entry name" value="PROTEIN SPT21"/>
    <property type="match status" value="1"/>
</dbReference>
<dbReference type="EMBL" id="MU003775">
    <property type="protein sequence ID" value="KAF2723606.1"/>
    <property type="molecule type" value="Genomic_DNA"/>
</dbReference>
<dbReference type="OrthoDB" id="3199820at2759"/>
<feature type="compositionally biased region" description="Pro residues" evidence="1">
    <location>
        <begin position="399"/>
        <end position="408"/>
    </location>
</feature>
<feature type="compositionally biased region" description="Low complexity" evidence="1">
    <location>
        <begin position="982"/>
        <end position="991"/>
    </location>
</feature>
<feature type="region of interest" description="Disordered" evidence="1">
    <location>
        <begin position="878"/>
        <end position="1016"/>
    </location>
</feature>
<dbReference type="InterPro" id="IPR042403">
    <property type="entry name" value="Spt21/Ams2"/>
</dbReference>
<feature type="compositionally biased region" description="Polar residues" evidence="1">
    <location>
        <begin position="323"/>
        <end position="337"/>
    </location>
</feature>
<comment type="caution">
    <text evidence="3">The sequence shown here is derived from an EMBL/GenBank/DDBJ whole genome shotgun (WGS) entry which is preliminary data.</text>
</comment>
<dbReference type="PANTHER" id="PTHR39147:SF1">
    <property type="entry name" value="PROTEIN SPT21"/>
    <property type="match status" value="1"/>
</dbReference>
<feature type="compositionally biased region" description="Basic residues" evidence="1">
    <location>
        <begin position="818"/>
        <end position="836"/>
    </location>
</feature>
<dbReference type="AlphaFoldDB" id="A0A9P4QET8"/>
<feature type="compositionally biased region" description="Polar residues" evidence="1">
    <location>
        <begin position="466"/>
        <end position="476"/>
    </location>
</feature>
<reference evidence="3" key="1">
    <citation type="journal article" date="2020" name="Stud. Mycol.">
        <title>101 Dothideomycetes genomes: a test case for predicting lifestyles and emergence of pathogens.</title>
        <authorList>
            <person name="Haridas S."/>
            <person name="Albert R."/>
            <person name="Binder M."/>
            <person name="Bloem J."/>
            <person name="Labutti K."/>
            <person name="Salamov A."/>
            <person name="Andreopoulos B."/>
            <person name="Baker S."/>
            <person name="Barry K."/>
            <person name="Bills G."/>
            <person name="Bluhm B."/>
            <person name="Cannon C."/>
            <person name="Castanera R."/>
            <person name="Culley D."/>
            <person name="Daum C."/>
            <person name="Ezra D."/>
            <person name="Gonzalez J."/>
            <person name="Henrissat B."/>
            <person name="Kuo A."/>
            <person name="Liang C."/>
            <person name="Lipzen A."/>
            <person name="Lutzoni F."/>
            <person name="Magnuson J."/>
            <person name="Mondo S."/>
            <person name="Nolan M."/>
            <person name="Ohm R."/>
            <person name="Pangilinan J."/>
            <person name="Park H.-J."/>
            <person name="Ramirez L."/>
            <person name="Alfaro M."/>
            <person name="Sun H."/>
            <person name="Tritt A."/>
            <person name="Yoshinaga Y."/>
            <person name="Zwiers L.-H."/>
            <person name="Turgeon B."/>
            <person name="Goodwin S."/>
            <person name="Spatafora J."/>
            <person name="Crous P."/>
            <person name="Grigoriev I."/>
        </authorList>
    </citation>
    <scope>NUCLEOTIDE SEQUENCE</scope>
    <source>
        <strain evidence="3">CBS 116435</strain>
    </source>
</reference>
<dbReference type="InterPro" id="IPR057725">
    <property type="entry name" value="Ams2-SPT21_N"/>
</dbReference>
<feature type="compositionally biased region" description="Basic and acidic residues" evidence="1">
    <location>
        <begin position="545"/>
        <end position="574"/>
    </location>
</feature>
<feature type="region of interest" description="Disordered" evidence="1">
    <location>
        <begin position="818"/>
        <end position="859"/>
    </location>
</feature>
<feature type="compositionally biased region" description="Polar residues" evidence="1">
    <location>
        <begin position="670"/>
        <end position="679"/>
    </location>
</feature>
<name>A0A9P4QET8_9PEZI</name>
<feature type="region of interest" description="Disordered" evidence="1">
    <location>
        <begin position="295"/>
        <end position="706"/>
    </location>
</feature>